<dbReference type="SMART" id="SM00073">
    <property type="entry name" value="HPT"/>
    <property type="match status" value="1"/>
</dbReference>
<keyword evidence="2" id="KW-0597">Phosphoprotein</keyword>
<evidence type="ECO:0000256" key="1">
    <source>
        <dbReference type="PROSITE-ProRule" id="PRU00110"/>
    </source>
</evidence>
<evidence type="ECO:0000256" key="2">
    <source>
        <dbReference type="PROSITE-ProRule" id="PRU00169"/>
    </source>
</evidence>
<dbReference type="InterPro" id="IPR011006">
    <property type="entry name" value="CheY-like_superfamily"/>
</dbReference>
<dbReference type="InterPro" id="IPR008207">
    <property type="entry name" value="Sig_transdc_His_kin_Hpt_dom"/>
</dbReference>
<dbReference type="Proteomes" id="UP000192906">
    <property type="component" value="Unassembled WGS sequence"/>
</dbReference>
<dbReference type="InterPro" id="IPR001789">
    <property type="entry name" value="Sig_transdc_resp-reg_receiver"/>
</dbReference>
<gene>
    <name evidence="5" type="ORF">SAMN06295933_0760</name>
</gene>
<dbReference type="PANTHER" id="PTHR43395">
    <property type="entry name" value="SENSOR HISTIDINE KINASE CHEA"/>
    <property type="match status" value="1"/>
</dbReference>
<dbReference type="InterPro" id="IPR036641">
    <property type="entry name" value="HPT_dom_sf"/>
</dbReference>
<feature type="modified residue" description="4-aspartylphosphate" evidence="2">
    <location>
        <position position="250"/>
    </location>
</feature>
<dbReference type="CDD" id="cd17546">
    <property type="entry name" value="REC_hyHK_CKI1_RcsC-like"/>
    <property type="match status" value="1"/>
</dbReference>
<dbReference type="GO" id="GO:0000160">
    <property type="term" value="P:phosphorelay signal transduction system"/>
    <property type="evidence" value="ECO:0007669"/>
    <property type="project" value="InterPro"/>
</dbReference>
<dbReference type="SUPFAM" id="SSF47226">
    <property type="entry name" value="Histidine-containing phosphotransfer domain, HPT domain"/>
    <property type="match status" value="1"/>
</dbReference>
<evidence type="ECO:0000313" key="6">
    <source>
        <dbReference type="Proteomes" id="UP000192906"/>
    </source>
</evidence>
<dbReference type="STRING" id="1519643.SAMN06295933_0760"/>
<accession>A0A1X7CE40</accession>
<dbReference type="OrthoDB" id="2079555at2"/>
<dbReference type="Gene3D" id="1.20.120.160">
    <property type="entry name" value="HPT domain"/>
    <property type="match status" value="1"/>
</dbReference>
<dbReference type="SMART" id="SM00448">
    <property type="entry name" value="REC"/>
    <property type="match status" value="1"/>
</dbReference>
<dbReference type="PROSITE" id="PS50110">
    <property type="entry name" value="RESPONSE_REGULATORY"/>
    <property type="match status" value="1"/>
</dbReference>
<dbReference type="RefSeq" id="WP_085098486.1">
    <property type="nucleotide sequence ID" value="NZ_FWZU01000001.1"/>
</dbReference>
<dbReference type="PROSITE" id="PS50894">
    <property type="entry name" value="HPT"/>
    <property type="match status" value="1"/>
</dbReference>
<organism evidence="5 6">
    <name type="scientific">Desulfovibrio gilichinskyi</name>
    <dbReference type="NCBI Taxonomy" id="1519643"/>
    <lineage>
        <taxon>Bacteria</taxon>
        <taxon>Pseudomonadati</taxon>
        <taxon>Thermodesulfobacteriota</taxon>
        <taxon>Desulfovibrionia</taxon>
        <taxon>Desulfovibrionales</taxon>
        <taxon>Desulfovibrionaceae</taxon>
        <taxon>Desulfovibrio</taxon>
    </lineage>
</organism>
<dbReference type="SUPFAM" id="SSF52172">
    <property type="entry name" value="CheY-like"/>
    <property type="match status" value="1"/>
</dbReference>
<name>A0A1X7CE40_9BACT</name>
<dbReference type="PANTHER" id="PTHR43395:SF10">
    <property type="entry name" value="CHEMOTAXIS PROTEIN CHEA"/>
    <property type="match status" value="1"/>
</dbReference>
<feature type="domain" description="HPt" evidence="4">
    <location>
        <begin position="4"/>
        <end position="107"/>
    </location>
</feature>
<dbReference type="EMBL" id="FWZU01000001">
    <property type="protein sequence ID" value="SME95070.1"/>
    <property type="molecule type" value="Genomic_DNA"/>
</dbReference>
<keyword evidence="6" id="KW-1185">Reference proteome</keyword>
<evidence type="ECO:0000259" key="4">
    <source>
        <dbReference type="PROSITE" id="PS50894"/>
    </source>
</evidence>
<feature type="modified residue" description="Phosphohistidine" evidence="1">
    <location>
        <position position="50"/>
    </location>
</feature>
<dbReference type="CDD" id="cd00088">
    <property type="entry name" value="HPT"/>
    <property type="match status" value="1"/>
</dbReference>
<dbReference type="Pfam" id="PF00072">
    <property type="entry name" value="Response_reg"/>
    <property type="match status" value="1"/>
</dbReference>
<sequence>MSSDEFDIDEFLSEFVSECRDSMEFAVQDVLNLETKRDQESVDRIFRALHSVKGNASMFGLLNLSEFVHKVEDACSDIRSGDREIDKAAINVLLKSFDLIEDAFEKIIKSGSDEINYSSGYDLIKNFVGQTVLAESKDKHDPVATPVPGSDAHGTEAVVANIDSVQENTAAGVYSCVNSFGIISGQHSGEIRENLTALVVDDDFAVRKIFTTYISKFMPCYVAKDGVEAIQAVTESFLGNVPHFDLIIMDIMMPIVDGLQACKAIRQIEDSKNISSFAGESKIFIASGIDDEKIMHKAVYECGADTYLTKPVRLNELRRQLLRYRLIDPE</sequence>
<dbReference type="InterPro" id="IPR051315">
    <property type="entry name" value="Bact_Chemotaxis_CheA"/>
</dbReference>
<dbReference type="GO" id="GO:0004672">
    <property type="term" value="F:protein kinase activity"/>
    <property type="evidence" value="ECO:0007669"/>
    <property type="project" value="UniProtKB-ARBA"/>
</dbReference>
<evidence type="ECO:0000259" key="3">
    <source>
        <dbReference type="PROSITE" id="PS50110"/>
    </source>
</evidence>
<proteinExistence type="predicted"/>
<dbReference type="AlphaFoldDB" id="A0A1X7CE40"/>
<dbReference type="Pfam" id="PF01627">
    <property type="entry name" value="Hpt"/>
    <property type="match status" value="1"/>
</dbReference>
<reference evidence="6" key="1">
    <citation type="submission" date="2017-04" db="EMBL/GenBank/DDBJ databases">
        <authorList>
            <person name="Varghese N."/>
            <person name="Submissions S."/>
        </authorList>
    </citation>
    <scope>NUCLEOTIDE SEQUENCE [LARGE SCALE GENOMIC DNA]</scope>
    <source>
        <strain evidence="6">K3S</strain>
    </source>
</reference>
<evidence type="ECO:0000313" key="5">
    <source>
        <dbReference type="EMBL" id="SME95070.1"/>
    </source>
</evidence>
<dbReference type="Gene3D" id="3.40.50.2300">
    <property type="match status" value="1"/>
</dbReference>
<protein>
    <submittedName>
        <fullName evidence="5">Hpt domain-containing protein</fullName>
    </submittedName>
</protein>
<feature type="domain" description="Response regulatory" evidence="3">
    <location>
        <begin position="196"/>
        <end position="325"/>
    </location>
</feature>